<dbReference type="Gene3D" id="3.40.50.880">
    <property type="match status" value="1"/>
</dbReference>
<dbReference type="AlphaFoldDB" id="A0A9D2TBC1"/>
<protein>
    <submittedName>
        <fullName evidence="1">Gamma-glutamyl-gamma-aminobutyrate hydrolase family protein</fullName>
    </submittedName>
</protein>
<dbReference type="InterPro" id="IPR011697">
    <property type="entry name" value="Peptidase_C26"/>
</dbReference>
<dbReference type="InterPro" id="IPR044668">
    <property type="entry name" value="PuuD-like"/>
</dbReference>
<comment type="caution">
    <text evidence="1">The sequence shown here is derived from an EMBL/GenBank/DDBJ whole genome shotgun (WGS) entry which is preliminary data.</text>
</comment>
<proteinExistence type="predicted"/>
<sequence length="243" mass="26698">MKPLVGLIPLYDEKKESYWMLPGYMKMLQEQGAIPVMLPLTSEESILAPLVSMCAGFLLTGGQDVSPELYGEQRLDTCGALCKERDEMEKYILQQAILQDKPVLGICRGIQFLNVCLGGTLYQDLPSEYSSDIQHHMEPPYDREAHAVTILENTKLSQIIGAGKIGVNSYHHQAIKTLGKGLVCEAVSEDGLIEAVAMEGKKFIVGIQWHPEFFFQKDANSVKIAEAFVSSMASAMAPSAAGR</sequence>
<reference evidence="1" key="2">
    <citation type="submission" date="2021-04" db="EMBL/GenBank/DDBJ databases">
        <authorList>
            <person name="Gilroy R."/>
        </authorList>
    </citation>
    <scope>NUCLEOTIDE SEQUENCE</scope>
    <source>
        <strain evidence="1">ChiBcec2-3848</strain>
    </source>
</reference>
<dbReference type="CDD" id="cd01745">
    <property type="entry name" value="GATase1_2"/>
    <property type="match status" value="1"/>
</dbReference>
<dbReference type="EMBL" id="DWVZ01000030">
    <property type="protein sequence ID" value="HJC62458.1"/>
    <property type="molecule type" value="Genomic_DNA"/>
</dbReference>
<dbReference type="PANTHER" id="PTHR43235:SF1">
    <property type="entry name" value="GLUTAMINE AMIDOTRANSFERASE PB2B2.05-RELATED"/>
    <property type="match status" value="1"/>
</dbReference>
<name>A0A9D2TBC1_9FIRM</name>
<keyword evidence="1" id="KW-0378">Hydrolase</keyword>
<dbReference type="SUPFAM" id="SSF52317">
    <property type="entry name" value="Class I glutamine amidotransferase-like"/>
    <property type="match status" value="1"/>
</dbReference>
<dbReference type="PANTHER" id="PTHR43235">
    <property type="entry name" value="GLUTAMINE AMIDOTRANSFERASE PB2B2.05-RELATED"/>
    <property type="match status" value="1"/>
</dbReference>
<dbReference type="Pfam" id="PF07722">
    <property type="entry name" value="Peptidase_C26"/>
    <property type="match status" value="1"/>
</dbReference>
<accession>A0A9D2TBC1</accession>
<dbReference type="InterPro" id="IPR029062">
    <property type="entry name" value="Class_I_gatase-like"/>
</dbReference>
<dbReference type="GO" id="GO:0033969">
    <property type="term" value="F:gamma-glutamyl-gamma-aminobutyrate hydrolase activity"/>
    <property type="evidence" value="ECO:0007669"/>
    <property type="project" value="TreeGrafter"/>
</dbReference>
<evidence type="ECO:0000313" key="2">
    <source>
        <dbReference type="Proteomes" id="UP000823886"/>
    </source>
</evidence>
<dbReference type="GO" id="GO:0006598">
    <property type="term" value="P:polyamine catabolic process"/>
    <property type="evidence" value="ECO:0007669"/>
    <property type="project" value="TreeGrafter"/>
</dbReference>
<evidence type="ECO:0000313" key="1">
    <source>
        <dbReference type="EMBL" id="HJC62458.1"/>
    </source>
</evidence>
<dbReference type="GO" id="GO:0005829">
    <property type="term" value="C:cytosol"/>
    <property type="evidence" value="ECO:0007669"/>
    <property type="project" value="TreeGrafter"/>
</dbReference>
<organism evidence="1 2">
    <name type="scientific">Candidatus Blautia merdavium</name>
    <dbReference type="NCBI Taxonomy" id="2838494"/>
    <lineage>
        <taxon>Bacteria</taxon>
        <taxon>Bacillati</taxon>
        <taxon>Bacillota</taxon>
        <taxon>Clostridia</taxon>
        <taxon>Lachnospirales</taxon>
        <taxon>Lachnospiraceae</taxon>
        <taxon>Blautia</taxon>
    </lineage>
</organism>
<gene>
    <name evidence="1" type="ORF">H9753_02410</name>
</gene>
<dbReference type="Proteomes" id="UP000823886">
    <property type="component" value="Unassembled WGS sequence"/>
</dbReference>
<reference evidence="1" key="1">
    <citation type="journal article" date="2021" name="PeerJ">
        <title>Extensive microbial diversity within the chicken gut microbiome revealed by metagenomics and culture.</title>
        <authorList>
            <person name="Gilroy R."/>
            <person name="Ravi A."/>
            <person name="Getino M."/>
            <person name="Pursley I."/>
            <person name="Horton D.L."/>
            <person name="Alikhan N.F."/>
            <person name="Baker D."/>
            <person name="Gharbi K."/>
            <person name="Hall N."/>
            <person name="Watson M."/>
            <person name="Adriaenssens E.M."/>
            <person name="Foster-Nyarko E."/>
            <person name="Jarju S."/>
            <person name="Secka A."/>
            <person name="Antonio M."/>
            <person name="Oren A."/>
            <person name="Chaudhuri R.R."/>
            <person name="La Ragione R."/>
            <person name="Hildebrand F."/>
            <person name="Pallen M.J."/>
        </authorList>
    </citation>
    <scope>NUCLEOTIDE SEQUENCE</scope>
    <source>
        <strain evidence="1">ChiBcec2-3848</strain>
    </source>
</reference>
<dbReference type="PROSITE" id="PS51273">
    <property type="entry name" value="GATASE_TYPE_1"/>
    <property type="match status" value="1"/>
</dbReference>